<reference evidence="1" key="1">
    <citation type="submission" date="2023-08" db="EMBL/GenBank/DDBJ databases">
        <authorList>
            <person name="Alioto T."/>
            <person name="Alioto T."/>
            <person name="Gomez Garrido J."/>
        </authorList>
    </citation>
    <scope>NUCLEOTIDE SEQUENCE</scope>
</reference>
<proteinExistence type="predicted"/>
<keyword evidence="2" id="KW-1185">Reference proteome</keyword>
<evidence type="ECO:0000313" key="2">
    <source>
        <dbReference type="Proteomes" id="UP001162480"/>
    </source>
</evidence>
<evidence type="ECO:0000313" key="1">
    <source>
        <dbReference type="EMBL" id="CAI9715376.1"/>
    </source>
</evidence>
<protein>
    <submittedName>
        <fullName evidence="1">Uncharacterized protein</fullName>
    </submittedName>
</protein>
<sequence length="109" mass="12622">MDRYIKSTQASRPMMAATRVFVKVKMWLPVHWLVALALKSATTTAECTMLMIHFLLMTIAIRATAKHQKEWLVHIETVCLPITSHHQIEIEKNEMIKCLHINLQKKQTA</sequence>
<organism evidence="1 2">
    <name type="scientific">Octopus vulgaris</name>
    <name type="common">Common octopus</name>
    <dbReference type="NCBI Taxonomy" id="6645"/>
    <lineage>
        <taxon>Eukaryota</taxon>
        <taxon>Metazoa</taxon>
        <taxon>Spiralia</taxon>
        <taxon>Lophotrochozoa</taxon>
        <taxon>Mollusca</taxon>
        <taxon>Cephalopoda</taxon>
        <taxon>Coleoidea</taxon>
        <taxon>Octopodiformes</taxon>
        <taxon>Octopoda</taxon>
        <taxon>Incirrata</taxon>
        <taxon>Octopodidae</taxon>
        <taxon>Octopus</taxon>
    </lineage>
</organism>
<accession>A0AA36AHD6</accession>
<dbReference type="AlphaFoldDB" id="A0AA36AHD6"/>
<dbReference type="EMBL" id="OX597814">
    <property type="protein sequence ID" value="CAI9715376.1"/>
    <property type="molecule type" value="Genomic_DNA"/>
</dbReference>
<dbReference type="Proteomes" id="UP001162480">
    <property type="component" value="Chromosome 1"/>
</dbReference>
<name>A0AA36AHD6_OCTVU</name>
<gene>
    <name evidence="1" type="ORF">OCTVUL_1B010006</name>
</gene>